<dbReference type="EMBL" id="QGKX02000996">
    <property type="protein sequence ID" value="KAF3557675.1"/>
    <property type="molecule type" value="Genomic_DNA"/>
</dbReference>
<gene>
    <name evidence="2" type="ORF">F2Q69_00012706</name>
</gene>
<comment type="caution">
    <text evidence="2">The sequence shown here is derived from an EMBL/GenBank/DDBJ whole genome shotgun (WGS) entry which is preliminary data.</text>
</comment>
<reference evidence="2" key="1">
    <citation type="submission" date="2019-12" db="EMBL/GenBank/DDBJ databases">
        <title>Genome sequencing and annotation of Brassica cretica.</title>
        <authorList>
            <person name="Studholme D.J."/>
            <person name="Sarris P."/>
        </authorList>
    </citation>
    <scope>NUCLEOTIDE SEQUENCE</scope>
    <source>
        <strain evidence="2">PFS-109/04</strain>
        <tissue evidence="2">Leaf</tissue>
    </source>
</reference>
<evidence type="ECO:0000256" key="1">
    <source>
        <dbReference type="SAM" id="MobiDB-lite"/>
    </source>
</evidence>
<accession>A0A8S9R5U6</accession>
<organism evidence="2 3">
    <name type="scientific">Brassica cretica</name>
    <name type="common">Mustard</name>
    <dbReference type="NCBI Taxonomy" id="69181"/>
    <lineage>
        <taxon>Eukaryota</taxon>
        <taxon>Viridiplantae</taxon>
        <taxon>Streptophyta</taxon>
        <taxon>Embryophyta</taxon>
        <taxon>Tracheophyta</taxon>
        <taxon>Spermatophyta</taxon>
        <taxon>Magnoliopsida</taxon>
        <taxon>eudicotyledons</taxon>
        <taxon>Gunneridae</taxon>
        <taxon>Pentapetalae</taxon>
        <taxon>rosids</taxon>
        <taxon>malvids</taxon>
        <taxon>Brassicales</taxon>
        <taxon>Brassicaceae</taxon>
        <taxon>Brassiceae</taxon>
        <taxon>Brassica</taxon>
    </lineage>
</organism>
<proteinExistence type="predicted"/>
<name>A0A8S9R5U6_BRACR</name>
<dbReference type="AlphaFoldDB" id="A0A8S9R5U6"/>
<sequence>MPSEPTALFIVWTRVRPEWSLGQSHVLHQKKTFGLLSSQVDMIMDQSNKEDNESMDDPADGGALPISEGPMTRARSKQLKEAIGGLLKTSLKQEEKLLTGLVFLLSQVPWQEIKKENSARKKSFFLKNSQPVWIKPAKIN</sequence>
<feature type="region of interest" description="Disordered" evidence="1">
    <location>
        <begin position="47"/>
        <end position="70"/>
    </location>
</feature>
<protein>
    <submittedName>
        <fullName evidence="2">Uncharacterized protein</fullName>
    </submittedName>
</protein>
<evidence type="ECO:0000313" key="2">
    <source>
        <dbReference type="EMBL" id="KAF3557675.1"/>
    </source>
</evidence>
<dbReference type="Proteomes" id="UP000712600">
    <property type="component" value="Unassembled WGS sequence"/>
</dbReference>
<evidence type="ECO:0000313" key="3">
    <source>
        <dbReference type="Proteomes" id="UP000712600"/>
    </source>
</evidence>